<dbReference type="Proteomes" id="UP000002971">
    <property type="component" value="Unassembled WGS sequence"/>
</dbReference>
<reference evidence="1 2" key="1">
    <citation type="journal article" date="2011" name="J. Bacteriol.">
        <title>Genome Sequence of Lactobacillus ruminis SPM0211, Isolated from a Fecal Sample from a Healthy Korean.</title>
        <authorList>
            <person name="Lee S."/>
            <person name="Cho Y.J."/>
            <person name="Lee A.H."/>
            <person name="Chun J."/>
            <person name="Ha N.J."/>
            <person name="Ko G."/>
        </authorList>
    </citation>
    <scope>NUCLEOTIDE SEQUENCE [LARGE SCALE GENOMIC DNA]</scope>
    <source>
        <strain evidence="1 2">SPM0211</strain>
    </source>
</reference>
<name>F7R3B7_9LACO</name>
<proteinExistence type="predicted"/>
<accession>F7R3B7</accession>
<gene>
    <name evidence="1" type="ORF">LRU_02176</name>
</gene>
<protein>
    <submittedName>
        <fullName evidence="1">Uncharacterized protein</fullName>
    </submittedName>
</protein>
<dbReference type="AlphaFoldDB" id="F7R3B7"/>
<comment type="caution">
    <text evidence="1">The sequence shown here is derived from an EMBL/GenBank/DDBJ whole genome shotgun (WGS) entry which is preliminary data.</text>
</comment>
<evidence type="ECO:0000313" key="2">
    <source>
        <dbReference type="Proteomes" id="UP000002971"/>
    </source>
</evidence>
<dbReference type="EMBL" id="AFOJ01000008">
    <property type="protein sequence ID" value="EGM49841.1"/>
    <property type="molecule type" value="Genomic_DNA"/>
</dbReference>
<sequence length="42" mass="4443">MSVNPQHNGPKFTDKSLENAGLSVKCVLLTDKSAKNGTLSVI</sequence>
<organism evidence="1 2">
    <name type="scientific">Ligilactobacillus ruminis SPM0211</name>
    <dbReference type="NCBI Taxonomy" id="1040964"/>
    <lineage>
        <taxon>Bacteria</taxon>
        <taxon>Bacillati</taxon>
        <taxon>Bacillota</taxon>
        <taxon>Bacilli</taxon>
        <taxon>Lactobacillales</taxon>
        <taxon>Lactobacillaceae</taxon>
        <taxon>Ligilactobacillus</taxon>
    </lineage>
</organism>
<evidence type="ECO:0000313" key="1">
    <source>
        <dbReference type="EMBL" id="EGM49841.1"/>
    </source>
</evidence>